<accession>A0A0D2JXU2</accession>
<dbReference type="AlphaFoldDB" id="A0A0D2JXU2"/>
<dbReference type="Proteomes" id="UP000054498">
    <property type="component" value="Unassembled WGS sequence"/>
</dbReference>
<evidence type="ECO:0000313" key="3">
    <source>
        <dbReference type="Proteomes" id="UP000054498"/>
    </source>
</evidence>
<keyword evidence="3" id="KW-1185">Reference proteome</keyword>
<evidence type="ECO:0000313" key="2">
    <source>
        <dbReference type="EMBL" id="KIZ03453.1"/>
    </source>
</evidence>
<sequence>MKDALWSAFRWVSEGEADKAMAVLFPLGVPAGSGGNLPTGGAASNPFAGLCDAADVALLQPPARATAASTSGATATNGSPAAADAAAPEGRPQASPAAAAAAKAAAAAAAAVVAAHHNLAAPKRRGRRPFEGVRYSKAYQAVRNFRERQKSMLAGLEAEVKAKLAQMTLLLAENEALSTRQRALQKAIDHNTLSIEALQQEQRQLDPAAGGGQAQGRADAASGPAAGPGGRSPMAAAAAAVSATGTPDARAARVRDFRARYISYVTDIRATRLLPDGSVRPLPEGDPRLQEFQSLIDTIMTLPADDQYLLLTTNMETGEQAPHDPGMHSAVARQMQLSPDQQVRVLAAWQVFESALARLRAERRTLCARLAALQAHLESLPAAESRSLGERHHTLEPGIASMLKSGSLEEVVCELEDNMAWENQQWGIMTWSLNLMLEERQISHMCAAGWPYMPSTTQVFSVYISEVLGHAPEAPK</sequence>
<dbReference type="KEGG" id="mng:MNEG_4510"/>
<feature type="region of interest" description="Disordered" evidence="1">
    <location>
        <begin position="68"/>
        <end position="98"/>
    </location>
</feature>
<name>A0A0D2JXU2_9CHLO</name>
<dbReference type="EMBL" id="KK100847">
    <property type="protein sequence ID" value="KIZ03453.1"/>
    <property type="molecule type" value="Genomic_DNA"/>
</dbReference>
<evidence type="ECO:0000256" key="1">
    <source>
        <dbReference type="SAM" id="MobiDB-lite"/>
    </source>
</evidence>
<organism evidence="2 3">
    <name type="scientific">Monoraphidium neglectum</name>
    <dbReference type="NCBI Taxonomy" id="145388"/>
    <lineage>
        <taxon>Eukaryota</taxon>
        <taxon>Viridiplantae</taxon>
        <taxon>Chlorophyta</taxon>
        <taxon>core chlorophytes</taxon>
        <taxon>Chlorophyceae</taxon>
        <taxon>CS clade</taxon>
        <taxon>Sphaeropleales</taxon>
        <taxon>Selenastraceae</taxon>
        <taxon>Monoraphidium</taxon>
    </lineage>
</organism>
<protein>
    <submittedName>
        <fullName evidence="2">Uncharacterized protein</fullName>
    </submittedName>
</protein>
<gene>
    <name evidence="2" type="ORF">MNEG_4510</name>
</gene>
<feature type="region of interest" description="Disordered" evidence="1">
    <location>
        <begin position="204"/>
        <end position="233"/>
    </location>
</feature>
<feature type="compositionally biased region" description="Low complexity" evidence="1">
    <location>
        <begin position="215"/>
        <end position="233"/>
    </location>
</feature>
<reference evidence="2 3" key="1">
    <citation type="journal article" date="2013" name="BMC Genomics">
        <title>Reconstruction of the lipid metabolism for the microalga Monoraphidium neglectum from its genome sequence reveals characteristics suitable for biofuel production.</title>
        <authorList>
            <person name="Bogen C."/>
            <person name="Al-Dilaimi A."/>
            <person name="Albersmeier A."/>
            <person name="Wichmann J."/>
            <person name="Grundmann M."/>
            <person name="Rupp O."/>
            <person name="Lauersen K.J."/>
            <person name="Blifernez-Klassen O."/>
            <person name="Kalinowski J."/>
            <person name="Goesmann A."/>
            <person name="Mussgnug J.H."/>
            <person name="Kruse O."/>
        </authorList>
    </citation>
    <scope>NUCLEOTIDE SEQUENCE [LARGE SCALE GENOMIC DNA]</scope>
    <source>
        <strain evidence="2 3">SAG 48.87</strain>
    </source>
</reference>
<dbReference type="RefSeq" id="XP_013902472.1">
    <property type="nucleotide sequence ID" value="XM_014047018.1"/>
</dbReference>
<proteinExistence type="predicted"/>
<dbReference type="GeneID" id="25737387"/>
<feature type="compositionally biased region" description="Low complexity" evidence="1">
    <location>
        <begin position="68"/>
        <end position="88"/>
    </location>
</feature>
<dbReference type="OrthoDB" id="550720at2759"/>